<evidence type="ECO:0000313" key="2">
    <source>
        <dbReference type="Proteomes" id="UP001413721"/>
    </source>
</evidence>
<comment type="caution">
    <text evidence="1">The sequence shown here is derived from an EMBL/GenBank/DDBJ whole genome shotgun (WGS) entry which is preliminary data.</text>
</comment>
<dbReference type="Proteomes" id="UP001413721">
    <property type="component" value="Unassembled WGS sequence"/>
</dbReference>
<proteinExistence type="predicted"/>
<dbReference type="Pfam" id="PF04463">
    <property type="entry name" value="2-thiour_desulf"/>
    <property type="match status" value="1"/>
</dbReference>
<reference evidence="1 2" key="1">
    <citation type="submission" date="2024-03" db="EMBL/GenBank/DDBJ databases">
        <title>High-quality draft genome sequencing of Tistrella sp. BH-R2-4.</title>
        <authorList>
            <person name="Dong C."/>
        </authorList>
    </citation>
    <scope>NUCLEOTIDE SEQUENCE [LARGE SCALE GENOMIC DNA]</scope>
    <source>
        <strain evidence="1 2">BH-R2-4</strain>
    </source>
</reference>
<keyword evidence="2" id="KW-1185">Reference proteome</keyword>
<dbReference type="InterPro" id="IPR007553">
    <property type="entry name" value="2-thiour_desulf"/>
</dbReference>
<dbReference type="PANTHER" id="PTHR30087:SF1">
    <property type="entry name" value="HYPOTHETICAL CYTOSOLIC PROTEIN"/>
    <property type="match status" value="1"/>
</dbReference>
<protein>
    <submittedName>
        <fullName evidence="1">DUF523 domain-containing protein</fullName>
    </submittedName>
</protein>
<accession>A0ABU9YG01</accession>
<dbReference type="PANTHER" id="PTHR30087">
    <property type="entry name" value="INNER MEMBRANE PROTEIN"/>
    <property type="match status" value="1"/>
</dbReference>
<organism evidence="1 2">
    <name type="scientific">Tistrella arctica</name>
    <dbReference type="NCBI Taxonomy" id="3133430"/>
    <lineage>
        <taxon>Bacteria</taxon>
        <taxon>Pseudomonadati</taxon>
        <taxon>Pseudomonadota</taxon>
        <taxon>Alphaproteobacteria</taxon>
        <taxon>Geminicoccales</taxon>
        <taxon>Geminicoccaceae</taxon>
        <taxon>Tistrella</taxon>
    </lineage>
</organism>
<sequence length="162" mass="16046">MISACLLGRPVRFDGRGAARPHPLIDRLQAAGRLIPLCPEIAGGLPTPRPPAELVPTGHVTDGAGGRAVIDATGADVTAAFATGAALAVETARRAGARLALLKARSPSCGAGLVYDGSFSGRLIAGDGLTAAALSAAGIIVCADDDLDRATGLLAEIDGDSA</sequence>
<name>A0ABU9YG01_9PROT</name>
<evidence type="ECO:0000313" key="1">
    <source>
        <dbReference type="EMBL" id="MEN2987700.1"/>
    </source>
</evidence>
<gene>
    <name evidence="1" type="ORF">WG926_05255</name>
</gene>
<dbReference type="EMBL" id="JBBKTW010000002">
    <property type="protein sequence ID" value="MEN2987700.1"/>
    <property type="molecule type" value="Genomic_DNA"/>
</dbReference>